<dbReference type="Proteomes" id="UP001196413">
    <property type="component" value="Unassembled WGS sequence"/>
</dbReference>
<gene>
    <name evidence="2" type="ORF">KIN20_019856</name>
</gene>
<protein>
    <submittedName>
        <fullName evidence="2">Uncharacterized protein</fullName>
    </submittedName>
</protein>
<reference evidence="2" key="1">
    <citation type="submission" date="2021-06" db="EMBL/GenBank/DDBJ databases">
        <title>Parelaphostrongylus tenuis whole genome reference sequence.</title>
        <authorList>
            <person name="Garwood T.J."/>
            <person name="Larsen P.A."/>
            <person name="Fountain-Jones N.M."/>
            <person name="Garbe J.R."/>
            <person name="Macchietto M.G."/>
            <person name="Kania S.A."/>
            <person name="Gerhold R.W."/>
            <person name="Richards J.E."/>
            <person name="Wolf T.M."/>
        </authorList>
    </citation>
    <scope>NUCLEOTIDE SEQUENCE</scope>
    <source>
        <strain evidence="2">MNPRO001-30</strain>
        <tissue evidence="2">Meninges</tissue>
    </source>
</reference>
<feature type="region of interest" description="Disordered" evidence="1">
    <location>
        <begin position="19"/>
        <end position="39"/>
    </location>
</feature>
<proteinExistence type="predicted"/>
<sequence length="67" mass="7421">MKALGATERWHDDNFAQRRRCPSSDCRESDGATPLPINGGSQEICPYSTKIPADAETKAVCRRLLTQ</sequence>
<evidence type="ECO:0000313" key="2">
    <source>
        <dbReference type="EMBL" id="KAJ1360791.1"/>
    </source>
</evidence>
<dbReference type="AlphaFoldDB" id="A0AAD5QVA0"/>
<dbReference type="EMBL" id="JAHQIW010003962">
    <property type="protein sequence ID" value="KAJ1360791.1"/>
    <property type="molecule type" value="Genomic_DNA"/>
</dbReference>
<evidence type="ECO:0000256" key="1">
    <source>
        <dbReference type="SAM" id="MobiDB-lite"/>
    </source>
</evidence>
<accession>A0AAD5QVA0</accession>
<keyword evidence="3" id="KW-1185">Reference proteome</keyword>
<evidence type="ECO:0000313" key="3">
    <source>
        <dbReference type="Proteomes" id="UP001196413"/>
    </source>
</evidence>
<name>A0AAD5QVA0_PARTN</name>
<comment type="caution">
    <text evidence="2">The sequence shown here is derived from an EMBL/GenBank/DDBJ whole genome shotgun (WGS) entry which is preliminary data.</text>
</comment>
<organism evidence="2 3">
    <name type="scientific">Parelaphostrongylus tenuis</name>
    <name type="common">Meningeal worm</name>
    <dbReference type="NCBI Taxonomy" id="148309"/>
    <lineage>
        <taxon>Eukaryota</taxon>
        <taxon>Metazoa</taxon>
        <taxon>Ecdysozoa</taxon>
        <taxon>Nematoda</taxon>
        <taxon>Chromadorea</taxon>
        <taxon>Rhabditida</taxon>
        <taxon>Rhabditina</taxon>
        <taxon>Rhabditomorpha</taxon>
        <taxon>Strongyloidea</taxon>
        <taxon>Metastrongylidae</taxon>
        <taxon>Parelaphostrongylus</taxon>
    </lineage>
</organism>